<dbReference type="InterPro" id="IPR013766">
    <property type="entry name" value="Thioredoxin_domain"/>
</dbReference>
<dbReference type="Gene3D" id="3.40.30.10">
    <property type="entry name" value="Glutaredoxin"/>
    <property type="match status" value="4"/>
</dbReference>
<dbReference type="EMBL" id="JAWIZZ010000047">
    <property type="protein sequence ID" value="KAK5779637.1"/>
    <property type="molecule type" value="Genomic_DNA"/>
</dbReference>
<dbReference type="InterPro" id="IPR036249">
    <property type="entry name" value="Thioredoxin-like_sf"/>
</dbReference>
<evidence type="ECO:0000256" key="6">
    <source>
        <dbReference type="ARBA" id="ARBA00022737"/>
    </source>
</evidence>
<evidence type="ECO:0000313" key="14">
    <source>
        <dbReference type="EMBL" id="KAK5779637.1"/>
    </source>
</evidence>
<comment type="similarity">
    <text evidence="3">Belongs to the protein disulfide isomerase family.</text>
</comment>
<dbReference type="GO" id="GO:0034976">
    <property type="term" value="P:response to endoplasmic reticulum stress"/>
    <property type="evidence" value="ECO:0007669"/>
    <property type="project" value="TreeGrafter"/>
</dbReference>
<evidence type="ECO:0000256" key="12">
    <source>
        <dbReference type="SAM" id="SignalP"/>
    </source>
</evidence>
<evidence type="ECO:0000256" key="1">
    <source>
        <dbReference type="ARBA" id="ARBA00001182"/>
    </source>
</evidence>
<sequence>MLFSKSVLFTLATLLVDSVLSQPGDISAVAPDDSKVVKISDADEFDQFVKDNDLFLAEFFAPWCGHCKRLGPEYVKAAETLSDLNIPLVQLDCEANQEFCRDLNIPGYPTLKIYKNGFSKDYLGARTNDSIVNTMIKHSLPVVNLFNSTESVKEFIRDSTLPVIVNSDLQLNQTFHDVADQLFDDFVFISLPLKNVSSEKTSGRLELYLADAKENFKPFVFEAKQDAEDLQSELVSWIKTQSIPFFGDINGETFQQYMESQLPLAYFFYTSQEEREKYVKDFVSLATKYRGQINFVGLDSTKFGRHAENVNIKQQFPAFVIHNLTSNFKYALPQLAEEEFLALKKPYTIKSKDIIKHVEQFLKGSLEPTIKSEPEPTEQEANVFKLVATTHEKIVNDPKKDVLVKYYAPWCGHCKRLAPVYEELADVYAFDKSANKKVLIAEVDATANDIASVDIEGFPTIILYPAGKNSEPVTYSGSRTLESFLEFIHENGGNDVDGKGIYEKYQEAKELEQEQEDDEDETEKTDVHDEL</sequence>
<dbReference type="NCBIfam" id="TIGR01130">
    <property type="entry name" value="ER_PDI_fam"/>
    <property type="match status" value="1"/>
</dbReference>
<keyword evidence="7" id="KW-0256">Endoplasmic reticulum</keyword>
<keyword evidence="5 12" id="KW-0732">Signal</keyword>
<dbReference type="AlphaFoldDB" id="A0AAN7WNG2"/>
<keyword evidence="6" id="KW-0677">Repeat</keyword>
<feature type="domain" description="Thioredoxin" evidence="13">
    <location>
        <begin position="375"/>
        <end position="493"/>
    </location>
</feature>
<evidence type="ECO:0000256" key="10">
    <source>
        <dbReference type="PIRSR" id="PIRSR605792-51"/>
    </source>
</evidence>
<name>A0AAN7WNG2_9SACH</name>
<keyword evidence="15" id="KW-1185">Reference proteome</keyword>
<comment type="subcellular location">
    <subcellularLocation>
        <location evidence="2">Endoplasmic reticulum lumen</location>
    </subcellularLocation>
</comment>
<proteinExistence type="inferred from homology"/>
<dbReference type="Proteomes" id="UP001306508">
    <property type="component" value="Unassembled WGS sequence"/>
</dbReference>
<feature type="disulfide bond" description="Redox-active" evidence="10">
    <location>
        <begin position="411"/>
        <end position="414"/>
    </location>
</feature>
<dbReference type="CDD" id="cd02982">
    <property type="entry name" value="PDI_b'_family"/>
    <property type="match status" value="1"/>
</dbReference>
<dbReference type="GO" id="GO:0005788">
    <property type="term" value="C:endoplasmic reticulum lumen"/>
    <property type="evidence" value="ECO:0007669"/>
    <property type="project" value="UniProtKB-SubCell"/>
</dbReference>
<evidence type="ECO:0000256" key="2">
    <source>
        <dbReference type="ARBA" id="ARBA00004319"/>
    </source>
</evidence>
<dbReference type="GO" id="GO:0015035">
    <property type="term" value="F:protein-disulfide reductase activity"/>
    <property type="evidence" value="ECO:0007669"/>
    <property type="project" value="UniProtKB-ARBA"/>
</dbReference>
<dbReference type="EC" id="5.3.4.1" evidence="4"/>
<dbReference type="PRINTS" id="PR00421">
    <property type="entry name" value="THIOREDOXIN"/>
</dbReference>
<comment type="catalytic activity">
    <reaction evidence="1">
        <text>Catalyzes the rearrangement of -S-S- bonds in proteins.</text>
        <dbReference type="EC" id="5.3.4.1"/>
    </reaction>
</comment>
<feature type="domain" description="Thioredoxin" evidence="13">
    <location>
        <begin position="24"/>
        <end position="141"/>
    </location>
</feature>
<evidence type="ECO:0000256" key="4">
    <source>
        <dbReference type="ARBA" id="ARBA00012723"/>
    </source>
</evidence>
<dbReference type="CDD" id="cd02961">
    <property type="entry name" value="PDI_a_family"/>
    <property type="match status" value="1"/>
</dbReference>
<feature type="compositionally biased region" description="Basic and acidic residues" evidence="11">
    <location>
        <begin position="496"/>
        <end position="512"/>
    </location>
</feature>
<organism evidence="14 15">
    <name type="scientific">Arxiozyma heterogenica</name>
    <dbReference type="NCBI Taxonomy" id="278026"/>
    <lineage>
        <taxon>Eukaryota</taxon>
        <taxon>Fungi</taxon>
        <taxon>Dikarya</taxon>
        <taxon>Ascomycota</taxon>
        <taxon>Saccharomycotina</taxon>
        <taxon>Saccharomycetes</taxon>
        <taxon>Saccharomycetales</taxon>
        <taxon>Saccharomycetaceae</taxon>
        <taxon>Arxiozyma</taxon>
    </lineage>
</organism>
<dbReference type="InterPro" id="IPR005792">
    <property type="entry name" value="Prot_disulphide_isomerase"/>
</dbReference>
<evidence type="ECO:0000256" key="11">
    <source>
        <dbReference type="SAM" id="MobiDB-lite"/>
    </source>
</evidence>
<keyword evidence="9 10" id="KW-0676">Redox-active center</keyword>
<comment type="caution">
    <text evidence="14">The sequence shown here is derived from an EMBL/GenBank/DDBJ whole genome shotgun (WGS) entry which is preliminary data.</text>
</comment>
<dbReference type="Pfam" id="PF00085">
    <property type="entry name" value="Thioredoxin"/>
    <property type="match status" value="2"/>
</dbReference>
<dbReference type="GO" id="GO:0051082">
    <property type="term" value="F:unfolded protein binding"/>
    <property type="evidence" value="ECO:0007669"/>
    <property type="project" value="UniProtKB-ARBA"/>
</dbReference>
<dbReference type="CDD" id="cd02995">
    <property type="entry name" value="PDI_a_PDI_a'_C"/>
    <property type="match status" value="1"/>
</dbReference>
<feature type="signal peptide" evidence="12">
    <location>
        <begin position="1"/>
        <end position="21"/>
    </location>
</feature>
<evidence type="ECO:0000259" key="13">
    <source>
        <dbReference type="PROSITE" id="PS51352"/>
    </source>
</evidence>
<accession>A0AAN7WNG2</accession>
<dbReference type="FunFam" id="3.40.30.10:FF:000154">
    <property type="entry name" value="Protein disulfide-isomerase"/>
    <property type="match status" value="1"/>
</dbReference>
<dbReference type="Pfam" id="PF13848">
    <property type="entry name" value="Thioredoxin_6"/>
    <property type="match status" value="1"/>
</dbReference>
<evidence type="ECO:0000256" key="7">
    <source>
        <dbReference type="ARBA" id="ARBA00022824"/>
    </source>
</evidence>
<dbReference type="PROSITE" id="PS51352">
    <property type="entry name" value="THIOREDOXIN_2"/>
    <property type="match status" value="2"/>
</dbReference>
<dbReference type="GO" id="GO:0003756">
    <property type="term" value="F:protein disulfide isomerase activity"/>
    <property type="evidence" value="ECO:0007669"/>
    <property type="project" value="UniProtKB-EC"/>
</dbReference>
<reference evidence="15" key="1">
    <citation type="submission" date="2023-07" db="EMBL/GenBank/DDBJ databases">
        <title>A draft genome of Kazachstania heterogenica Y-27499.</title>
        <authorList>
            <person name="Donic C."/>
            <person name="Kralova J.S."/>
            <person name="Fidel L."/>
            <person name="Ben-Dor S."/>
            <person name="Jung S."/>
        </authorList>
    </citation>
    <scope>NUCLEOTIDE SEQUENCE [LARGE SCALE GENOMIC DNA]</scope>
    <source>
        <strain evidence="15">Y27499</strain>
    </source>
</reference>
<feature type="region of interest" description="Disordered" evidence="11">
    <location>
        <begin position="495"/>
        <end position="531"/>
    </location>
</feature>
<gene>
    <name evidence="14" type="ORF">RI543_003529</name>
</gene>
<dbReference type="GO" id="GO:0006457">
    <property type="term" value="P:protein folding"/>
    <property type="evidence" value="ECO:0007669"/>
    <property type="project" value="UniProtKB-ARBA"/>
</dbReference>
<keyword evidence="10" id="KW-1015">Disulfide bond</keyword>
<dbReference type="InterPro" id="IPR017937">
    <property type="entry name" value="Thioredoxin_CS"/>
</dbReference>
<evidence type="ECO:0000256" key="3">
    <source>
        <dbReference type="ARBA" id="ARBA00006347"/>
    </source>
</evidence>
<dbReference type="SUPFAM" id="SSF52833">
    <property type="entry name" value="Thioredoxin-like"/>
    <property type="match status" value="4"/>
</dbReference>
<evidence type="ECO:0000313" key="15">
    <source>
        <dbReference type="Proteomes" id="UP001306508"/>
    </source>
</evidence>
<keyword evidence="8" id="KW-0413">Isomerase</keyword>
<evidence type="ECO:0000256" key="5">
    <source>
        <dbReference type="ARBA" id="ARBA00022729"/>
    </source>
</evidence>
<dbReference type="PANTHER" id="PTHR18929">
    <property type="entry name" value="PROTEIN DISULFIDE ISOMERASE"/>
    <property type="match status" value="1"/>
</dbReference>
<dbReference type="FunFam" id="3.40.30.10:FF:000139">
    <property type="entry name" value="Protein disulfide-isomerase"/>
    <property type="match status" value="1"/>
</dbReference>
<feature type="disulfide bond" description="Redox-active" evidence="10">
    <location>
        <begin position="64"/>
        <end position="67"/>
    </location>
</feature>
<evidence type="ECO:0000256" key="8">
    <source>
        <dbReference type="ARBA" id="ARBA00023235"/>
    </source>
</evidence>
<dbReference type="PANTHER" id="PTHR18929:SF132">
    <property type="entry name" value="PROTEIN DISULFIDE-ISOMERASE A3"/>
    <property type="match status" value="1"/>
</dbReference>
<feature type="chain" id="PRO_5042928900" description="protein disulfide-isomerase" evidence="12">
    <location>
        <begin position="22"/>
        <end position="531"/>
    </location>
</feature>
<protein>
    <recommendedName>
        <fullName evidence="4">protein disulfide-isomerase</fullName>
        <ecNumber evidence="4">5.3.4.1</ecNumber>
    </recommendedName>
</protein>
<dbReference type="PROSITE" id="PS00194">
    <property type="entry name" value="THIOREDOXIN_1"/>
    <property type="match status" value="2"/>
</dbReference>
<feature type="compositionally biased region" description="Acidic residues" evidence="11">
    <location>
        <begin position="513"/>
        <end position="523"/>
    </location>
</feature>
<dbReference type="CDD" id="cd02981">
    <property type="entry name" value="PDI_b_family"/>
    <property type="match status" value="1"/>
</dbReference>
<evidence type="ECO:0000256" key="9">
    <source>
        <dbReference type="ARBA" id="ARBA00023284"/>
    </source>
</evidence>